<dbReference type="GO" id="GO:0000160">
    <property type="term" value="P:phosphorelay signal transduction system"/>
    <property type="evidence" value="ECO:0007669"/>
    <property type="project" value="UniProtKB-KW"/>
</dbReference>
<dbReference type="CDD" id="cd00156">
    <property type="entry name" value="REC"/>
    <property type="match status" value="1"/>
</dbReference>
<dbReference type="PANTHER" id="PTHR44591">
    <property type="entry name" value="STRESS RESPONSE REGULATOR PROTEIN 1"/>
    <property type="match status" value="1"/>
</dbReference>
<dbReference type="InterPro" id="IPR050595">
    <property type="entry name" value="Bact_response_regulator"/>
</dbReference>
<sequence length="134" mass="14854">MEHDEALRLEDVKILVVDDDPEVRAAIDHALQAEGALTQTCGDGNTAVRIVDTDPPELVVLDMMLPKRSGFLVLEKIKQIEEPPVVIMCTANEGKRHQQYAEVLGVDGYILKPVRLERLIGMAEDLLAKRAEQA</sequence>
<evidence type="ECO:0000313" key="5">
    <source>
        <dbReference type="EMBL" id="QDU71627.1"/>
    </source>
</evidence>
<dbReference type="Pfam" id="PF00072">
    <property type="entry name" value="Response_reg"/>
    <property type="match status" value="1"/>
</dbReference>
<keyword evidence="2" id="KW-0902">Two-component regulatory system</keyword>
<dbReference type="InterPro" id="IPR001789">
    <property type="entry name" value="Sig_transdc_resp-reg_receiver"/>
</dbReference>
<dbReference type="InterPro" id="IPR011006">
    <property type="entry name" value="CheY-like_superfamily"/>
</dbReference>
<feature type="modified residue" description="4-aspartylphosphate" evidence="3">
    <location>
        <position position="62"/>
    </location>
</feature>
<dbReference type="Gene3D" id="3.40.50.2300">
    <property type="match status" value="1"/>
</dbReference>
<accession>A0A518BXC4</accession>
<dbReference type="SMART" id="SM00448">
    <property type="entry name" value="REC"/>
    <property type="match status" value="1"/>
</dbReference>
<dbReference type="Proteomes" id="UP000320386">
    <property type="component" value="Chromosome"/>
</dbReference>
<keyword evidence="6" id="KW-1185">Reference proteome</keyword>
<protein>
    <submittedName>
        <fullName evidence="5">Putative transcriptional regulatory protein TcrX</fullName>
    </submittedName>
</protein>
<dbReference type="OrthoDB" id="9790669at2"/>
<dbReference type="PROSITE" id="PS50110">
    <property type="entry name" value="RESPONSE_REGULATORY"/>
    <property type="match status" value="1"/>
</dbReference>
<dbReference type="SUPFAM" id="SSF52172">
    <property type="entry name" value="CheY-like"/>
    <property type="match status" value="1"/>
</dbReference>
<gene>
    <name evidence="5" type="primary">tcrX</name>
    <name evidence="5" type="ORF">Pan265_14790</name>
</gene>
<feature type="domain" description="Response regulatory" evidence="4">
    <location>
        <begin position="13"/>
        <end position="127"/>
    </location>
</feature>
<proteinExistence type="predicted"/>
<evidence type="ECO:0000259" key="4">
    <source>
        <dbReference type="PROSITE" id="PS50110"/>
    </source>
</evidence>
<evidence type="ECO:0000256" key="1">
    <source>
        <dbReference type="ARBA" id="ARBA00022553"/>
    </source>
</evidence>
<dbReference type="PANTHER" id="PTHR44591:SF14">
    <property type="entry name" value="PROTEIN PILG"/>
    <property type="match status" value="1"/>
</dbReference>
<dbReference type="RefSeq" id="WP_145445764.1">
    <property type="nucleotide sequence ID" value="NZ_CP036280.1"/>
</dbReference>
<evidence type="ECO:0000256" key="3">
    <source>
        <dbReference type="PROSITE-ProRule" id="PRU00169"/>
    </source>
</evidence>
<dbReference type="KEGG" id="mcad:Pan265_14790"/>
<name>A0A518BXC4_9BACT</name>
<evidence type="ECO:0000313" key="6">
    <source>
        <dbReference type="Proteomes" id="UP000320386"/>
    </source>
</evidence>
<dbReference type="AlphaFoldDB" id="A0A518BXC4"/>
<dbReference type="EMBL" id="CP036280">
    <property type="protein sequence ID" value="QDU71627.1"/>
    <property type="molecule type" value="Genomic_DNA"/>
</dbReference>
<keyword evidence="1 3" id="KW-0597">Phosphoprotein</keyword>
<reference evidence="5 6" key="1">
    <citation type="submission" date="2019-02" db="EMBL/GenBank/DDBJ databases">
        <title>Deep-cultivation of Planctomycetes and their phenomic and genomic characterization uncovers novel biology.</title>
        <authorList>
            <person name="Wiegand S."/>
            <person name="Jogler M."/>
            <person name="Boedeker C."/>
            <person name="Pinto D."/>
            <person name="Vollmers J."/>
            <person name="Rivas-Marin E."/>
            <person name="Kohn T."/>
            <person name="Peeters S.H."/>
            <person name="Heuer A."/>
            <person name="Rast P."/>
            <person name="Oberbeckmann S."/>
            <person name="Bunk B."/>
            <person name="Jeske O."/>
            <person name="Meyerdierks A."/>
            <person name="Storesund J.E."/>
            <person name="Kallscheuer N."/>
            <person name="Luecker S."/>
            <person name="Lage O.M."/>
            <person name="Pohl T."/>
            <person name="Merkel B.J."/>
            <person name="Hornburger P."/>
            <person name="Mueller R.-W."/>
            <person name="Bruemmer F."/>
            <person name="Labrenz M."/>
            <person name="Spormann A.M."/>
            <person name="Op den Camp H."/>
            <person name="Overmann J."/>
            <person name="Amann R."/>
            <person name="Jetten M.S.M."/>
            <person name="Mascher T."/>
            <person name="Medema M.H."/>
            <person name="Devos D.P."/>
            <person name="Kaster A.-K."/>
            <person name="Ovreas L."/>
            <person name="Rohde M."/>
            <person name="Galperin M.Y."/>
            <person name="Jogler C."/>
        </authorList>
    </citation>
    <scope>NUCLEOTIDE SEQUENCE [LARGE SCALE GENOMIC DNA]</scope>
    <source>
        <strain evidence="5 6">Pan265</strain>
    </source>
</reference>
<evidence type="ECO:0000256" key="2">
    <source>
        <dbReference type="ARBA" id="ARBA00023012"/>
    </source>
</evidence>
<organism evidence="5 6">
    <name type="scientific">Mucisphaera calidilacus</name>
    <dbReference type="NCBI Taxonomy" id="2527982"/>
    <lineage>
        <taxon>Bacteria</taxon>
        <taxon>Pseudomonadati</taxon>
        <taxon>Planctomycetota</taxon>
        <taxon>Phycisphaerae</taxon>
        <taxon>Phycisphaerales</taxon>
        <taxon>Phycisphaeraceae</taxon>
        <taxon>Mucisphaera</taxon>
    </lineage>
</organism>